<dbReference type="EMBL" id="OX465078">
    <property type="protein sequence ID" value="CAI9271131.1"/>
    <property type="molecule type" value="Genomic_DNA"/>
</dbReference>
<accession>A0AA35VCN9</accession>
<gene>
    <name evidence="1" type="ORF">LSALG_LOCUS11411</name>
</gene>
<keyword evidence="2" id="KW-1185">Reference proteome</keyword>
<name>A0AA35VCN9_LACSI</name>
<dbReference type="Proteomes" id="UP001177003">
    <property type="component" value="Chromosome 2"/>
</dbReference>
<evidence type="ECO:0000313" key="1">
    <source>
        <dbReference type="EMBL" id="CAI9271131.1"/>
    </source>
</evidence>
<dbReference type="AlphaFoldDB" id="A0AA35VCN9"/>
<protein>
    <submittedName>
        <fullName evidence="1">Uncharacterized protein</fullName>
    </submittedName>
</protein>
<sequence length="136" mass="15599">MHFIIPTTKSVVQIPSTLVAFDSNHQKMSSNHQLWTFCLLCILITAPASRHSELADDKFAKQSSIFVIRMWESWTKYVVSIYRLWSSATILETVWRATVTLHCTDRLTLHSMKEYQASSSCISDALLITQHHGSRE</sequence>
<organism evidence="1 2">
    <name type="scientific">Lactuca saligna</name>
    <name type="common">Willowleaf lettuce</name>
    <dbReference type="NCBI Taxonomy" id="75948"/>
    <lineage>
        <taxon>Eukaryota</taxon>
        <taxon>Viridiplantae</taxon>
        <taxon>Streptophyta</taxon>
        <taxon>Embryophyta</taxon>
        <taxon>Tracheophyta</taxon>
        <taxon>Spermatophyta</taxon>
        <taxon>Magnoliopsida</taxon>
        <taxon>eudicotyledons</taxon>
        <taxon>Gunneridae</taxon>
        <taxon>Pentapetalae</taxon>
        <taxon>asterids</taxon>
        <taxon>campanulids</taxon>
        <taxon>Asterales</taxon>
        <taxon>Asteraceae</taxon>
        <taxon>Cichorioideae</taxon>
        <taxon>Cichorieae</taxon>
        <taxon>Lactucinae</taxon>
        <taxon>Lactuca</taxon>
    </lineage>
</organism>
<proteinExistence type="predicted"/>
<evidence type="ECO:0000313" key="2">
    <source>
        <dbReference type="Proteomes" id="UP001177003"/>
    </source>
</evidence>
<reference evidence="1" key="1">
    <citation type="submission" date="2023-04" db="EMBL/GenBank/DDBJ databases">
        <authorList>
            <person name="Vijverberg K."/>
            <person name="Xiong W."/>
            <person name="Schranz E."/>
        </authorList>
    </citation>
    <scope>NUCLEOTIDE SEQUENCE</scope>
</reference>